<protein>
    <submittedName>
        <fullName evidence="1">Uncharacterized protein</fullName>
    </submittedName>
</protein>
<reference evidence="1" key="1">
    <citation type="submission" date="2020-12" db="EMBL/GenBank/DDBJ databases">
        <title>Sanguibacter suaedae sp. nov., isolated from Suaeda aralocaspica.</title>
        <authorList>
            <person name="Ma Q."/>
        </authorList>
    </citation>
    <scope>NUCLEOTIDE SEQUENCE</scope>
    <source>
        <strain evidence="1">YZGR15</strain>
    </source>
</reference>
<sequence length="213" mass="23815">MHQLLDGVSGATPALRALEMEMSPRAFYVSALDALSSWRPGQDDPWLRHDGHLSASGALTLTRALLPRISVDPSVLSDVVLGRRTLINGDLGRRFFGIDLWDPQLEPDDVAAWPSREIAPHVVEDPPGGRHIGSRLHWRNDEALIDASVVVFGNSFFGSGQSAAKLSWWFARLFKDFEFVWDPAFDVDHLRRRKPDLVVGQTIERFLGRVPEA</sequence>
<dbReference type="Proteomes" id="UP000602087">
    <property type="component" value="Unassembled WGS sequence"/>
</dbReference>
<dbReference type="AlphaFoldDB" id="A0A934M6T6"/>
<evidence type="ECO:0000313" key="2">
    <source>
        <dbReference type="Proteomes" id="UP000602087"/>
    </source>
</evidence>
<evidence type="ECO:0000313" key="1">
    <source>
        <dbReference type="EMBL" id="MBI9114612.1"/>
    </source>
</evidence>
<accession>A0A934M6T6</accession>
<proteinExistence type="predicted"/>
<dbReference type="RefSeq" id="WP_198733176.1">
    <property type="nucleotide sequence ID" value="NZ_JAEINH010000004.1"/>
</dbReference>
<name>A0A934M6T6_9MICO</name>
<organism evidence="1 2">
    <name type="scientific">Sanguibacter suaedae</name>
    <dbReference type="NCBI Taxonomy" id="2795737"/>
    <lineage>
        <taxon>Bacteria</taxon>
        <taxon>Bacillati</taxon>
        <taxon>Actinomycetota</taxon>
        <taxon>Actinomycetes</taxon>
        <taxon>Micrococcales</taxon>
        <taxon>Sanguibacteraceae</taxon>
        <taxon>Sanguibacter</taxon>
    </lineage>
</organism>
<dbReference type="EMBL" id="JAEINH010000004">
    <property type="protein sequence ID" value="MBI9114612.1"/>
    <property type="molecule type" value="Genomic_DNA"/>
</dbReference>
<comment type="caution">
    <text evidence="1">The sequence shown here is derived from an EMBL/GenBank/DDBJ whole genome shotgun (WGS) entry which is preliminary data.</text>
</comment>
<gene>
    <name evidence="1" type="ORF">JAV76_06245</name>
</gene>
<keyword evidence="2" id="KW-1185">Reference proteome</keyword>